<comment type="caution">
    <text evidence="1">The sequence shown here is derived from an EMBL/GenBank/DDBJ whole genome shotgun (WGS) entry which is preliminary data.</text>
</comment>
<dbReference type="Proteomes" id="UP001500752">
    <property type="component" value="Unassembled WGS sequence"/>
</dbReference>
<sequence length="290" mass="30008">MTELATRNTATLDTSPAAILSTPASGTIKLAEWAQELTAAHQLGTALCGTDFVPADFRGKPEAAAAAILAGKSLGLDPMNALSNIFVVHGRPALYARTMAALVMNAGHEVIRTAASPESVTVAARRKGQTQWTEFTWTIQRAQQAGYMSNKKYTTDPIAMLTAKAQAEACRTIAPDVLTGVASVSVEEVELENLGERPAVQSVAAAFADPAPAAPEPAAAPAPASAADVFADPGTGEVLDAEPVNYFDEIEARSGDVTALRHLWSQASNAGEPQDVLDAIATAASNAKAA</sequence>
<name>A0ABP7DK43_9MICC</name>
<reference evidence="2" key="1">
    <citation type="journal article" date="2019" name="Int. J. Syst. Evol. Microbiol.">
        <title>The Global Catalogue of Microorganisms (GCM) 10K type strain sequencing project: providing services to taxonomists for standard genome sequencing and annotation.</title>
        <authorList>
            <consortium name="The Broad Institute Genomics Platform"/>
            <consortium name="The Broad Institute Genome Sequencing Center for Infectious Disease"/>
            <person name="Wu L."/>
            <person name="Ma J."/>
        </authorList>
    </citation>
    <scope>NUCLEOTIDE SEQUENCE [LARGE SCALE GENOMIC DNA]</scope>
    <source>
        <strain evidence="2">JCM 30742</strain>
    </source>
</reference>
<dbReference type="EMBL" id="BAABEO010000047">
    <property type="protein sequence ID" value="GAA3705548.1"/>
    <property type="molecule type" value="Genomic_DNA"/>
</dbReference>
<accession>A0ABP7DK43</accession>
<protein>
    <recommendedName>
        <fullName evidence="3">RecT family protein</fullName>
    </recommendedName>
</protein>
<organism evidence="1 2">
    <name type="scientific">Arthrobacter ginkgonis</name>
    <dbReference type="NCBI Taxonomy" id="1630594"/>
    <lineage>
        <taxon>Bacteria</taxon>
        <taxon>Bacillati</taxon>
        <taxon>Actinomycetota</taxon>
        <taxon>Actinomycetes</taxon>
        <taxon>Micrococcales</taxon>
        <taxon>Micrococcaceae</taxon>
        <taxon>Arthrobacter</taxon>
    </lineage>
</organism>
<evidence type="ECO:0008006" key="3">
    <source>
        <dbReference type="Google" id="ProtNLM"/>
    </source>
</evidence>
<evidence type="ECO:0000313" key="1">
    <source>
        <dbReference type="EMBL" id="GAA3705548.1"/>
    </source>
</evidence>
<evidence type="ECO:0000313" key="2">
    <source>
        <dbReference type="Proteomes" id="UP001500752"/>
    </source>
</evidence>
<dbReference type="RefSeq" id="WP_345154868.1">
    <property type="nucleotide sequence ID" value="NZ_BAABEO010000047.1"/>
</dbReference>
<keyword evidence="2" id="KW-1185">Reference proteome</keyword>
<gene>
    <name evidence="1" type="ORF">GCM10023081_46920</name>
</gene>
<proteinExistence type="predicted"/>